<dbReference type="EMBL" id="JAAOCA010000003">
    <property type="protein sequence ID" value="MBD1597663.1"/>
    <property type="molecule type" value="Genomic_DNA"/>
</dbReference>
<comment type="similarity">
    <text evidence="7">Belongs to the binding-protein-dependent transport system permease family. OppBC subfamily.</text>
</comment>
<dbReference type="InterPro" id="IPR000515">
    <property type="entry name" value="MetI-like"/>
</dbReference>
<dbReference type="PANTHER" id="PTHR43163:SF6">
    <property type="entry name" value="DIPEPTIDE TRANSPORT SYSTEM PERMEASE PROTEIN DPPB-RELATED"/>
    <property type="match status" value="1"/>
</dbReference>
<feature type="domain" description="ABC transmembrane type-1" evidence="9">
    <location>
        <begin position="126"/>
        <end position="327"/>
    </location>
</feature>
<keyword evidence="2 8" id="KW-0813">Transport</keyword>
<dbReference type="SUPFAM" id="SSF161098">
    <property type="entry name" value="MetI-like"/>
    <property type="match status" value="1"/>
</dbReference>
<keyword evidence="5 8" id="KW-1133">Transmembrane helix</keyword>
<evidence type="ECO:0000256" key="7">
    <source>
        <dbReference type="ARBA" id="ARBA00024202"/>
    </source>
</evidence>
<dbReference type="InterPro" id="IPR035906">
    <property type="entry name" value="MetI-like_sf"/>
</dbReference>
<dbReference type="InterPro" id="IPR045621">
    <property type="entry name" value="BPD_transp_1_N"/>
</dbReference>
<evidence type="ECO:0000313" key="10">
    <source>
        <dbReference type="EMBL" id="MBD1597663.1"/>
    </source>
</evidence>
<name>A0ABR7YWT4_9PSED</name>
<comment type="subcellular location">
    <subcellularLocation>
        <location evidence="1 8">Cell membrane</location>
        <topology evidence="1 8">Multi-pass membrane protein</topology>
    </subcellularLocation>
</comment>
<feature type="transmembrane region" description="Helical" evidence="8">
    <location>
        <begin position="204"/>
        <end position="223"/>
    </location>
</feature>
<evidence type="ECO:0000256" key="4">
    <source>
        <dbReference type="ARBA" id="ARBA00022692"/>
    </source>
</evidence>
<dbReference type="CDD" id="cd06261">
    <property type="entry name" value="TM_PBP2"/>
    <property type="match status" value="1"/>
</dbReference>
<feature type="transmembrane region" description="Helical" evidence="8">
    <location>
        <begin position="258"/>
        <end position="284"/>
    </location>
</feature>
<accession>A0ABR7YWT4</accession>
<evidence type="ECO:0000256" key="5">
    <source>
        <dbReference type="ARBA" id="ARBA00022989"/>
    </source>
</evidence>
<feature type="transmembrane region" description="Helical" evidence="8">
    <location>
        <begin position="304"/>
        <end position="323"/>
    </location>
</feature>
<proteinExistence type="inferred from homology"/>
<evidence type="ECO:0000256" key="2">
    <source>
        <dbReference type="ARBA" id="ARBA00022448"/>
    </source>
</evidence>
<dbReference type="Proteomes" id="UP000805841">
    <property type="component" value="Unassembled WGS sequence"/>
</dbReference>
<feature type="transmembrane region" description="Helical" evidence="8">
    <location>
        <begin position="172"/>
        <end position="192"/>
    </location>
</feature>
<protein>
    <submittedName>
        <fullName evidence="10">ABC transporter permease</fullName>
    </submittedName>
</protein>
<comment type="caution">
    <text evidence="10">The sequence shown here is derived from an EMBL/GenBank/DDBJ whole genome shotgun (WGS) entry which is preliminary data.</text>
</comment>
<dbReference type="RefSeq" id="WP_190417183.1">
    <property type="nucleotide sequence ID" value="NZ_JAAOCA010000003.1"/>
</dbReference>
<evidence type="ECO:0000259" key="9">
    <source>
        <dbReference type="PROSITE" id="PS50928"/>
    </source>
</evidence>
<evidence type="ECO:0000256" key="8">
    <source>
        <dbReference type="RuleBase" id="RU363032"/>
    </source>
</evidence>
<dbReference type="PROSITE" id="PS50928">
    <property type="entry name" value="ABC_TM1"/>
    <property type="match status" value="1"/>
</dbReference>
<feature type="transmembrane region" description="Helical" evidence="8">
    <location>
        <begin position="130"/>
        <end position="152"/>
    </location>
</feature>
<evidence type="ECO:0000256" key="3">
    <source>
        <dbReference type="ARBA" id="ARBA00022475"/>
    </source>
</evidence>
<keyword evidence="6 8" id="KW-0472">Membrane</keyword>
<sequence length="338" mass="35957">MSWVVFKRHRKGLATLTPLGAHLGARLALWRLATQGLSALLVMFGVVSVTFIALRVVPGDPARLIAGGGSGIDVSEVVLQQIREQYGLNRPLLQQYLSMLYDFGRGQFGYSYIMRDDIGSILQRYLGPTLLLAVTALACAWLLALAFVLWSARGGRLASALGAVVETLSASLPHFWLGALLIMLFSVQLRWLPAVSEPGSVPGLVMPVLTLALPCAGYLAQILRGSLANALQAPFALSARARGESEWGVLLRHALRHAIAPAISASASFFGALISGAVVVESVFSRPGLGRVLMLGVDGRDIQLVAAVVTVAALLYVIANLAADNLVRWVDPGAAHEH</sequence>
<dbReference type="Pfam" id="PF19300">
    <property type="entry name" value="BPD_transp_1_N"/>
    <property type="match status" value="1"/>
</dbReference>
<evidence type="ECO:0000256" key="6">
    <source>
        <dbReference type="ARBA" id="ARBA00023136"/>
    </source>
</evidence>
<keyword evidence="11" id="KW-1185">Reference proteome</keyword>
<keyword evidence="4 8" id="KW-0812">Transmembrane</keyword>
<organism evidence="10 11">
    <name type="scientific">Pseudomonas typographi</name>
    <dbReference type="NCBI Taxonomy" id="2715964"/>
    <lineage>
        <taxon>Bacteria</taxon>
        <taxon>Pseudomonadati</taxon>
        <taxon>Pseudomonadota</taxon>
        <taxon>Gammaproteobacteria</taxon>
        <taxon>Pseudomonadales</taxon>
        <taxon>Pseudomonadaceae</taxon>
        <taxon>Pseudomonas</taxon>
    </lineage>
</organism>
<feature type="transmembrane region" description="Helical" evidence="8">
    <location>
        <begin position="36"/>
        <end position="57"/>
    </location>
</feature>
<dbReference type="Gene3D" id="1.10.3720.10">
    <property type="entry name" value="MetI-like"/>
    <property type="match status" value="1"/>
</dbReference>
<reference evidence="10 11" key="1">
    <citation type="journal article" date="2020" name="Insects">
        <title>Bacteria Belonging to Pseudomonas typographi sp. nov. from the Bark Beetle Ips typographus Have Genomic Potential to Aid in the Host Ecology.</title>
        <authorList>
            <person name="Peral-Aranega E."/>
            <person name="Saati-Santamaria Z."/>
            <person name="Kolarik M."/>
            <person name="Rivas R."/>
            <person name="Garcia-Fraile P."/>
        </authorList>
    </citation>
    <scope>NUCLEOTIDE SEQUENCE [LARGE SCALE GENOMIC DNA]</scope>
    <source>
        <strain evidence="10 11">CA3A</strain>
    </source>
</reference>
<dbReference type="PANTHER" id="PTHR43163">
    <property type="entry name" value="DIPEPTIDE TRANSPORT SYSTEM PERMEASE PROTEIN DPPB-RELATED"/>
    <property type="match status" value="1"/>
</dbReference>
<keyword evidence="3" id="KW-1003">Cell membrane</keyword>
<evidence type="ECO:0000256" key="1">
    <source>
        <dbReference type="ARBA" id="ARBA00004651"/>
    </source>
</evidence>
<dbReference type="Pfam" id="PF00528">
    <property type="entry name" value="BPD_transp_1"/>
    <property type="match status" value="1"/>
</dbReference>
<gene>
    <name evidence="10" type="ORF">HAQ05_02905</name>
</gene>
<evidence type="ECO:0000313" key="11">
    <source>
        <dbReference type="Proteomes" id="UP000805841"/>
    </source>
</evidence>